<gene>
    <name evidence="3" type="ORF">SAMN04490187_2092</name>
</gene>
<dbReference type="InterPro" id="IPR001506">
    <property type="entry name" value="Peptidase_M12A"/>
</dbReference>
<sequence>MKNSKPCLIQAPANIQASYEAAINENPNNAPTSSSGRKKRSVGEHQRFWRPGRTLKIAITDYGDGGHEIVKNAINQWAPHVNLTFEFVTLIDDEELYEGDIRIYLTPLSNAVMYSAIGTDALTEPSHLHTMQLGTDYSSAGYESLVMHEFGHALGFLHEHQHPDASIPWDKEKTYLQYARQFGWSREFVDGAVFPLPRDADRSYEPYDRHSIMHYNVLNTCTIGDWEQPVNLKLSAGDKAAALKFYP</sequence>
<protein>
    <submittedName>
        <fullName evidence="3">Astacin (Peptidase family M12A)</fullName>
    </submittedName>
</protein>
<feature type="region of interest" description="Disordered" evidence="1">
    <location>
        <begin position="25"/>
        <end position="45"/>
    </location>
</feature>
<dbReference type="Proteomes" id="UP000198542">
    <property type="component" value="Unassembled WGS sequence"/>
</dbReference>
<dbReference type="RefSeq" id="WP_090453378.1">
    <property type="nucleotide sequence ID" value="NZ_FNTC01000002.1"/>
</dbReference>
<dbReference type="AlphaFoldDB" id="A0A231GJC5"/>
<organism evidence="3 4">
    <name type="scientific">Pseudomonas jessenii</name>
    <dbReference type="NCBI Taxonomy" id="77298"/>
    <lineage>
        <taxon>Bacteria</taxon>
        <taxon>Pseudomonadati</taxon>
        <taxon>Pseudomonadota</taxon>
        <taxon>Gammaproteobacteria</taxon>
        <taxon>Pseudomonadales</taxon>
        <taxon>Pseudomonadaceae</taxon>
        <taxon>Pseudomonas</taxon>
    </lineage>
</organism>
<evidence type="ECO:0000256" key="1">
    <source>
        <dbReference type="SAM" id="MobiDB-lite"/>
    </source>
</evidence>
<name>A0A231GJC5_PSEJE</name>
<dbReference type="Gene3D" id="3.40.390.10">
    <property type="entry name" value="Collagenase (Catalytic Domain)"/>
    <property type="match status" value="1"/>
</dbReference>
<evidence type="ECO:0000313" key="4">
    <source>
        <dbReference type="Proteomes" id="UP000198542"/>
    </source>
</evidence>
<evidence type="ECO:0000259" key="2">
    <source>
        <dbReference type="Pfam" id="PF01400"/>
    </source>
</evidence>
<dbReference type="GO" id="GO:0004222">
    <property type="term" value="F:metalloendopeptidase activity"/>
    <property type="evidence" value="ECO:0007669"/>
    <property type="project" value="InterPro"/>
</dbReference>
<feature type="domain" description="Peptidase M12A" evidence="2">
    <location>
        <begin position="69"/>
        <end position="218"/>
    </location>
</feature>
<reference evidence="4" key="1">
    <citation type="submission" date="2016-10" db="EMBL/GenBank/DDBJ databases">
        <authorList>
            <person name="Varghese N."/>
            <person name="Submissions S."/>
        </authorList>
    </citation>
    <scope>NUCLEOTIDE SEQUENCE [LARGE SCALE GENOMIC DNA]</scope>
    <source>
        <strain evidence="4">BS3660</strain>
    </source>
</reference>
<dbReference type="InterPro" id="IPR024079">
    <property type="entry name" value="MetalloPept_cat_dom_sf"/>
</dbReference>
<dbReference type="EMBL" id="FNTC01000002">
    <property type="protein sequence ID" value="SEB81964.1"/>
    <property type="molecule type" value="Genomic_DNA"/>
</dbReference>
<keyword evidence="4" id="KW-1185">Reference proteome</keyword>
<dbReference type="GO" id="GO:0006508">
    <property type="term" value="P:proteolysis"/>
    <property type="evidence" value="ECO:0007669"/>
    <property type="project" value="InterPro"/>
</dbReference>
<accession>A0A231GJC5</accession>
<evidence type="ECO:0000313" key="3">
    <source>
        <dbReference type="EMBL" id="SEB81964.1"/>
    </source>
</evidence>
<dbReference type="SUPFAM" id="SSF55486">
    <property type="entry name" value="Metalloproteases ('zincins'), catalytic domain"/>
    <property type="match status" value="1"/>
</dbReference>
<proteinExistence type="predicted"/>
<dbReference type="Pfam" id="PF01400">
    <property type="entry name" value="Astacin"/>
    <property type="match status" value="1"/>
</dbReference>